<dbReference type="InterPro" id="IPR014710">
    <property type="entry name" value="RmlC-like_jellyroll"/>
</dbReference>
<dbReference type="InterPro" id="IPR000595">
    <property type="entry name" value="cNMP-bd_dom"/>
</dbReference>
<evidence type="ECO:0000256" key="1">
    <source>
        <dbReference type="RuleBase" id="RU366034"/>
    </source>
</evidence>
<dbReference type="GO" id="GO:0010333">
    <property type="term" value="F:terpene synthase activity"/>
    <property type="evidence" value="ECO:0007669"/>
    <property type="project" value="InterPro"/>
</dbReference>
<dbReference type="InterPro" id="IPR034686">
    <property type="entry name" value="Terpene_cyclase-like_2"/>
</dbReference>
<accession>A0A2P8DVK4</accession>
<comment type="similarity">
    <text evidence="1">Belongs to the terpene synthase family.</text>
</comment>
<dbReference type="SUPFAM" id="SSF51206">
    <property type="entry name" value="cAMP-binding domain-like"/>
    <property type="match status" value="1"/>
</dbReference>
<keyword evidence="3" id="KW-1185">Reference proteome</keyword>
<dbReference type="CDD" id="cd00038">
    <property type="entry name" value="CAP_ED"/>
    <property type="match status" value="1"/>
</dbReference>
<reference evidence="2 3" key="1">
    <citation type="submission" date="2018-03" db="EMBL/GenBank/DDBJ databases">
        <title>Genomic Encyclopedia of Archaeal and Bacterial Type Strains, Phase II (KMG-II): from individual species to whole genera.</title>
        <authorList>
            <person name="Goeker M."/>
        </authorList>
    </citation>
    <scope>NUCLEOTIDE SEQUENCE [LARGE SCALE GENOMIC DNA]</scope>
    <source>
        <strain evidence="2 3">DSM 28057</strain>
    </source>
</reference>
<dbReference type="Gene3D" id="2.60.120.10">
    <property type="entry name" value="Jelly Rolls"/>
    <property type="match status" value="1"/>
</dbReference>
<dbReference type="EC" id="4.2.3.-" evidence="1"/>
<dbReference type="Gene3D" id="1.10.600.10">
    <property type="entry name" value="Farnesyl Diphosphate Synthase"/>
    <property type="match status" value="1"/>
</dbReference>
<dbReference type="GO" id="GO:0046872">
    <property type="term" value="F:metal ion binding"/>
    <property type="evidence" value="ECO:0007669"/>
    <property type="project" value="UniProtKB-KW"/>
</dbReference>
<dbReference type="SMR" id="A0A2P8DVK4"/>
<keyword evidence="1" id="KW-0479">Metal-binding</keyword>
<dbReference type="EMBL" id="PYGF01000014">
    <property type="protein sequence ID" value="PSL01250.1"/>
    <property type="molecule type" value="Genomic_DNA"/>
</dbReference>
<name>A0A2P8DVK4_9BACT</name>
<comment type="caution">
    <text evidence="2">The sequence shown here is derived from an EMBL/GenBank/DDBJ whole genome shotgun (WGS) entry which is preliminary data.</text>
</comment>
<dbReference type="Pfam" id="PF19086">
    <property type="entry name" value="Terpene_syn_C_2"/>
    <property type="match status" value="1"/>
</dbReference>
<dbReference type="PANTHER" id="PTHR35201">
    <property type="entry name" value="TERPENE SYNTHASE"/>
    <property type="match status" value="1"/>
</dbReference>
<proteinExistence type="inferred from homology"/>
<dbReference type="PANTHER" id="PTHR35201:SF4">
    <property type="entry name" value="BETA-PINACENE SYNTHASE-RELATED"/>
    <property type="match status" value="1"/>
</dbReference>
<gene>
    <name evidence="2" type="ORF">CLV48_11452</name>
</gene>
<dbReference type="InterPro" id="IPR018490">
    <property type="entry name" value="cNMP-bd_dom_sf"/>
</dbReference>
<dbReference type="SFLD" id="SFLDG01020">
    <property type="entry name" value="Terpene_Cyclase_Like_2"/>
    <property type="match status" value="1"/>
</dbReference>
<protein>
    <recommendedName>
        <fullName evidence="1">Terpene synthase</fullName>
        <ecNumber evidence="1">4.2.3.-</ecNumber>
    </recommendedName>
</protein>
<dbReference type="AlphaFoldDB" id="A0A2P8DVK4"/>
<dbReference type="SFLD" id="SFLDS00005">
    <property type="entry name" value="Isoprenoid_Synthase_Type_I"/>
    <property type="match status" value="1"/>
</dbReference>
<comment type="cofactor">
    <cofactor evidence="1">
        <name>Mg(2+)</name>
        <dbReference type="ChEBI" id="CHEBI:18420"/>
    </cofactor>
</comment>
<keyword evidence="1" id="KW-0456">Lyase</keyword>
<dbReference type="OrthoDB" id="2989600at2"/>
<organism evidence="2 3">
    <name type="scientific">Cecembia rubra</name>
    <dbReference type="NCBI Taxonomy" id="1485585"/>
    <lineage>
        <taxon>Bacteria</taxon>
        <taxon>Pseudomonadati</taxon>
        <taxon>Bacteroidota</taxon>
        <taxon>Cytophagia</taxon>
        <taxon>Cytophagales</taxon>
        <taxon>Cyclobacteriaceae</taxon>
        <taxon>Cecembia</taxon>
    </lineage>
</organism>
<dbReference type="RefSeq" id="WP_106568746.1">
    <property type="nucleotide sequence ID" value="NZ_PYGF01000014.1"/>
</dbReference>
<evidence type="ECO:0000313" key="2">
    <source>
        <dbReference type="EMBL" id="PSL01250.1"/>
    </source>
</evidence>
<dbReference type="SUPFAM" id="SSF48576">
    <property type="entry name" value="Terpenoid synthases"/>
    <property type="match status" value="1"/>
</dbReference>
<evidence type="ECO:0000313" key="3">
    <source>
        <dbReference type="Proteomes" id="UP000240708"/>
    </source>
</evidence>
<dbReference type="Proteomes" id="UP000240708">
    <property type="component" value="Unassembled WGS sequence"/>
</dbReference>
<dbReference type="InterPro" id="IPR008949">
    <property type="entry name" value="Isoprenoid_synthase_dom_sf"/>
</dbReference>
<sequence>MKKSNETLIELKDILDKKILLPIEHYQKLLPLATFHTFKKNELIREELLAENEAHFIIEGCMALFDDQKIIRPFFKGQIGFDAEAFYQNQLSRYKLIALRDTKTLAVSKEQEHKILAEIPELSTLSQILRQQSKKDNELWMKISQMHYKSAIPLLSEIMGESLSALSRKHLAELLGVNARTIDRFNKKIYQNKESIPIKTRNREIFNYPFSSEIHPEHEFISNLNWDWLGQMKLLTTNRDKAKFQKMQLHALACRLFPEASFEAVNWISKLFVLFFMLDDYTDKLPPGKKAEFWMAALNYLLIITLNLPTKDELDLQDPFKKSIKYLWNNLKIHASDQSLNHIKVAWSTYFKSCIWEASNMDKNAVPSMEHYLQQRPLFSGGNLALQLIPFTMEDTQPHIYKLWPSLQEYLNLASRLIFISNDLLSFEKEMKLKDPHNWVYLHMYHFGWNENEAKKHVLYIHDRTLEAFLKLDKQYFENYLPENQILLSIIKKIKYQVSGAVAWSVTDTYRYLNY</sequence>
<keyword evidence="1" id="KW-0460">Magnesium</keyword>